<dbReference type="PROSITE" id="PS51257">
    <property type="entry name" value="PROKAR_LIPOPROTEIN"/>
    <property type="match status" value="1"/>
</dbReference>
<feature type="signal peptide" evidence="1">
    <location>
        <begin position="1"/>
        <end position="20"/>
    </location>
</feature>
<proteinExistence type="predicted"/>
<sequence length="201" mass="23254">MKKQILTTCFIALLSMSCSAQLSKSEALKIARKQLRIQNCYCEITKSTRSTWKSYKQDASTIRKLEKIGLITTRSYQDTHSKLDRRTHTVIDFKGTAKARKRYGFKDTRHGFGGAKAQVIYSRGIVTKILGISLSADKNKATVLVRIDYAKTPFAELVGERHEPRNCHKRRYEEKEINLIKYDTGWRITKKKKFMGVEWPE</sequence>
<dbReference type="RefSeq" id="WP_379664614.1">
    <property type="nucleotide sequence ID" value="NZ_JBHULH010000001.1"/>
</dbReference>
<keyword evidence="3" id="KW-1185">Reference proteome</keyword>
<protein>
    <submittedName>
        <fullName evidence="2">Uncharacterized protein</fullName>
    </submittedName>
</protein>
<evidence type="ECO:0000256" key="1">
    <source>
        <dbReference type="SAM" id="SignalP"/>
    </source>
</evidence>
<feature type="chain" id="PRO_5045733526" evidence="1">
    <location>
        <begin position="21"/>
        <end position="201"/>
    </location>
</feature>
<dbReference type="Proteomes" id="UP001597508">
    <property type="component" value="Unassembled WGS sequence"/>
</dbReference>
<evidence type="ECO:0000313" key="3">
    <source>
        <dbReference type="Proteomes" id="UP001597508"/>
    </source>
</evidence>
<name>A0ABW5LPV3_9FLAO</name>
<reference evidence="3" key="1">
    <citation type="journal article" date="2019" name="Int. J. Syst. Evol. Microbiol.">
        <title>The Global Catalogue of Microorganisms (GCM) 10K type strain sequencing project: providing services to taxonomists for standard genome sequencing and annotation.</title>
        <authorList>
            <consortium name="The Broad Institute Genomics Platform"/>
            <consortium name="The Broad Institute Genome Sequencing Center for Infectious Disease"/>
            <person name="Wu L."/>
            <person name="Ma J."/>
        </authorList>
    </citation>
    <scope>NUCLEOTIDE SEQUENCE [LARGE SCALE GENOMIC DNA]</scope>
    <source>
        <strain evidence="3">KCTC 52127</strain>
    </source>
</reference>
<organism evidence="2 3">
    <name type="scientific">Pseudotenacibaculum haliotis</name>
    <dbReference type="NCBI Taxonomy" id="1862138"/>
    <lineage>
        <taxon>Bacteria</taxon>
        <taxon>Pseudomonadati</taxon>
        <taxon>Bacteroidota</taxon>
        <taxon>Flavobacteriia</taxon>
        <taxon>Flavobacteriales</taxon>
        <taxon>Flavobacteriaceae</taxon>
        <taxon>Pseudotenacibaculum</taxon>
    </lineage>
</organism>
<keyword evidence="1" id="KW-0732">Signal</keyword>
<comment type="caution">
    <text evidence="2">The sequence shown here is derived from an EMBL/GenBank/DDBJ whole genome shotgun (WGS) entry which is preliminary data.</text>
</comment>
<dbReference type="EMBL" id="JBHULH010000001">
    <property type="protein sequence ID" value="MFD2565889.1"/>
    <property type="molecule type" value="Genomic_DNA"/>
</dbReference>
<evidence type="ECO:0000313" key="2">
    <source>
        <dbReference type="EMBL" id="MFD2565889.1"/>
    </source>
</evidence>
<accession>A0ABW5LPV3</accession>
<gene>
    <name evidence="2" type="ORF">ACFSRZ_00820</name>
</gene>